<dbReference type="PANTHER" id="PTHR46797">
    <property type="entry name" value="HTH-TYPE TRANSCRIPTIONAL REGULATOR"/>
    <property type="match status" value="1"/>
</dbReference>
<dbReference type="InterPro" id="IPR010982">
    <property type="entry name" value="Lambda_DNA-bd_dom_sf"/>
</dbReference>
<dbReference type="PANTHER" id="PTHR46797:SF1">
    <property type="entry name" value="METHYLPHOSPHONATE SYNTHASE"/>
    <property type="match status" value="1"/>
</dbReference>
<gene>
    <name evidence="3" type="ORF">VZ95_20505</name>
</gene>
<dbReference type="CDD" id="cd00093">
    <property type="entry name" value="HTH_XRE"/>
    <property type="match status" value="1"/>
</dbReference>
<dbReference type="Pfam" id="PF01381">
    <property type="entry name" value="HTH_3"/>
    <property type="match status" value="1"/>
</dbReference>
<feature type="domain" description="HTH cro/C1-type" evidence="2">
    <location>
        <begin position="33"/>
        <end position="95"/>
    </location>
</feature>
<protein>
    <recommendedName>
        <fullName evidence="2">HTH cro/C1-type domain-containing protein</fullName>
    </recommendedName>
</protein>
<dbReference type="EMBL" id="LAJY01000885">
    <property type="protein sequence ID" value="KJV06816.1"/>
    <property type="molecule type" value="Genomic_DNA"/>
</dbReference>
<keyword evidence="1" id="KW-0238">DNA-binding</keyword>
<dbReference type="PROSITE" id="PS50943">
    <property type="entry name" value="HTH_CROC1"/>
    <property type="match status" value="1"/>
</dbReference>
<dbReference type="InterPro" id="IPR001387">
    <property type="entry name" value="Cro/C1-type_HTH"/>
</dbReference>
<comment type="caution">
    <text evidence="3">The sequence shown here is derived from an EMBL/GenBank/DDBJ whole genome shotgun (WGS) entry which is preliminary data.</text>
</comment>
<evidence type="ECO:0000259" key="2">
    <source>
        <dbReference type="PROSITE" id="PS50943"/>
    </source>
</evidence>
<evidence type="ECO:0000313" key="4">
    <source>
        <dbReference type="Proteomes" id="UP000033774"/>
    </source>
</evidence>
<dbReference type="OrthoDB" id="407979at2"/>
<evidence type="ECO:0000313" key="3">
    <source>
        <dbReference type="EMBL" id="KJV06816.1"/>
    </source>
</evidence>
<dbReference type="SUPFAM" id="SSF47413">
    <property type="entry name" value="lambda repressor-like DNA-binding domains"/>
    <property type="match status" value="1"/>
</dbReference>
<keyword evidence="4" id="KW-1185">Reference proteome</keyword>
<dbReference type="GO" id="GO:0003700">
    <property type="term" value="F:DNA-binding transcription factor activity"/>
    <property type="evidence" value="ECO:0007669"/>
    <property type="project" value="TreeGrafter"/>
</dbReference>
<dbReference type="GO" id="GO:0003677">
    <property type="term" value="F:DNA binding"/>
    <property type="evidence" value="ECO:0007669"/>
    <property type="project" value="UniProtKB-KW"/>
</dbReference>
<evidence type="ECO:0000256" key="1">
    <source>
        <dbReference type="ARBA" id="ARBA00023125"/>
    </source>
</evidence>
<dbReference type="SMART" id="SM00530">
    <property type="entry name" value="HTH_XRE"/>
    <property type="match status" value="1"/>
</dbReference>
<reference evidence="3 4" key="1">
    <citation type="submission" date="2015-03" db="EMBL/GenBank/DDBJ databases">
        <title>Draft genome sequence of Elstera litoralis.</title>
        <authorList>
            <person name="Rahalkar M.C."/>
            <person name="Dhakephalkar P.K."/>
            <person name="Pore S.D."/>
            <person name="Arora P."/>
            <person name="Kapse N.G."/>
            <person name="Pandit P.S."/>
        </authorList>
    </citation>
    <scope>NUCLEOTIDE SEQUENCE [LARGE SCALE GENOMIC DNA]</scope>
    <source>
        <strain evidence="3 4">Dia-1</strain>
    </source>
</reference>
<dbReference type="Gene3D" id="1.10.260.40">
    <property type="entry name" value="lambda repressor-like DNA-binding domains"/>
    <property type="match status" value="1"/>
</dbReference>
<dbReference type="Proteomes" id="UP000033774">
    <property type="component" value="Unassembled WGS sequence"/>
</dbReference>
<organism evidence="3 4">
    <name type="scientific">Elstera litoralis</name>
    <dbReference type="NCBI Taxonomy" id="552518"/>
    <lineage>
        <taxon>Bacteria</taxon>
        <taxon>Pseudomonadati</taxon>
        <taxon>Pseudomonadota</taxon>
        <taxon>Alphaproteobacteria</taxon>
        <taxon>Rhodospirillales</taxon>
        <taxon>Rhodospirillaceae</taxon>
        <taxon>Elstera</taxon>
    </lineage>
</organism>
<dbReference type="GO" id="GO:0005829">
    <property type="term" value="C:cytosol"/>
    <property type="evidence" value="ECO:0007669"/>
    <property type="project" value="TreeGrafter"/>
</dbReference>
<accession>A0A0F3IJD3</accession>
<dbReference type="InterPro" id="IPR050807">
    <property type="entry name" value="TransReg_Diox_bact_type"/>
</dbReference>
<dbReference type="AlphaFoldDB" id="A0A0F3IJD3"/>
<proteinExistence type="predicted"/>
<sequence length="142" mass="16381">MTKAKIMTQLVHRDEFPKQGAVEIMVPRERFYFKEWRKYRRLTQEQLAERISSASSDEISISAGYLSQIETRKLWPSAARLQAIADALDCSIKDLLGHNPFESSPILSVWRAIPEERRNHALTVLRTFADPEPSSPKNKIQN</sequence>
<name>A0A0F3IJD3_9PROT</name>